<dbReference type="RefSeq" id="WP_006900880.1">
    <property type="nucleotide sequence ID" value="NZ_BAOQ01000024.1"/>
</dbReference>
<reference evidence="8 9" key="1">
    <citation type="submission" date="2013-02" db="EMBL/GenBank/DDBJ databases">
        <title>Whole genome shotgun sequence of Gordonia paraffinivorans NBRC 108238.</title>
        <authorList>
            <person name="Isaki-Nakamura S."/>
            <person name="Hosoyama A."/>
            <person name="Tsuchikane K."/>
            <person name="Ando Y."/>
            <person name="Baba S."/>
            <person name="Ohji S."/>
            <person name="Hamada M."/>
            <person name="Tamura T."/>
            <person name="Yamazoe A."/>
            <person name="Yamazaki S."/>
            <person name="Fujita N."/>
        </authorList>
    </citation>
    <scope>NUCLEOTIDE SEQUENCE [LARGE SCALE GENOMIC DNA]</scope>
    <source>
        <strain evidence="8 9">NBRC 108238</strain>
    </source>
</reference>
<name>A0ABQ0IM74_9ACTN</name>
<sequence length="106" mass="11311">MNTQQISVTFRSAGGDTWHTDAVAGQSAMEVAVRHNVPGIIGECGGTMACATCHVVVPEEFVPDFDPPEVDEADMVEFLDGACDRSRLACQLKLAPDHADLVLDLP</sequence>
<comment type="cofactor">
    <cofactor evidence="6">
        <name>[2Fe-2S] cluster</name>
        <dbReference type="ChEBI" id="CHEBI:190135"/>
    </cofactor>
</comment>
<dbReference type="Gene3D" id="3.10.20.30">
    <property type="match status" value="1"/>
</dbReference>
<comment type="caution">
    <text evidence="8">The sequence shown here is derived from an EMBL/GenBank/DDBJ whole genome shotgun (WGS) entry which is preliminary data.</text>
</comment>
<dbReference type="InterPro" id="IPR036010">
    <property type="entry name" value="2Fe-2S_ferredoxin-like_sf"/>
</dbReference>
<gene>
    <name evidence="8" type="ORF">GP2_024_00790</name>
</gene>
<evidence type="ECO:0000256" key="2">
    <source>
        <dbReference type="ARBA" id="ARBA00022714"/>
    </source>
</evidence>
<keyword evidence="2" id="KW-0001">2Fe-2S</keyword>
<dbReference type="SUPFAM" id="SSF54292">
    <property type="entry name" value="2Fe-2S ferredoxin-like"/>
    <property type="match status" value="1"/>
</dbReference>
<dbReference type="InterPro" id="IPR018298">
    <property type="entry name" value="Adrenodoxin_Fe-S_BS"/>
</dbReference>
<dbReference type="Pfam" id="PF00111">
    <property type="entry name" value="Fer2"/>
    <property type="match status" value="1"/>
</dbReference>
<dbReference type="PROSITE" id="PS51085">
    <property type="entry name" value="2FE2S_FER_2"/>
    <property type="match status" value="1"/>
</dbReference>
<evidence type="ECO:0000256" key="4">
    <source>
        <dbReference type="ARBA" id="ARBA00023004"/>
    </source>
</evidence>
<dbReference type="InterPro" id="IPR012675">
    <property type="entry name" value="Beta-grasp_dom_sf"/>
</dbReference>
<evidence type="ECO:0000256" key="3">
    <source>
        <dbReference type="ARBA" id="ARBA00022723"/>
    </source>
</evidence>
<proteinExistence type="inferred from homology"/>
<dbReference type="PANTHER" id="PTHR23426:SF65">
    <property type="entry name" value="FERREDOXIN-2, MITOCHONDRIAL"/>
    <property type="match status" value="1"/>
</dbReference>
<dbReference type="Proteomes" id="UP000035021">
    <property type="component" value="Unassembled WGS sequence"/>
</dbReference>
<dbReference type="InterPro" id="IPR001055">
    <property type="entry name" value="Adrenodoxin-like"/>
</dbReference>
<dbReference type="PRINTS" id="PR00355">
    <property type="entry name" value="ADRENODOXIN"/>
</dbReference>
<evidence type="ECO:0000256" key="1">
    <source>
        <dbReference type="ARBA" id="ARBA00010914"/>
    </source>
</evidence>
<dbReference type="EMBL" id="BAOQ01000024">
    <property type="protein sequence ID" value="GAC84652.1"/>
    <property type="molecule type" value="Genomic_DNA"/>
</dbReference>
<keyword evidence="3" id="KW-0479">Metal-binding</keyword>
<dbReference type="CDD" id="cd00207">
    <property type="entry name" value="fer2"/>
    <property type="match status" value="1"/>
</dbReference>
<evidence type="ECO:0000313" key="8">
    <source>
        <dbReference type="EMBL" id="GAC84652.1"/>
    </source>
</evidence>
<evidence type="ECO:0000256" key="6">
    <source>
        <dbReference type="ARBA" id="ARBA00034078"/>
    </source>
</evidence>
<dbReference type="PROSITE" id="PS00814">
    <property type="entry name" value="ADX"/>
    <property type="match status" value="1"/>
</dbReference>
<dbReference type="InterPro" id="IPR001041">
    <property type="entry name" value="2Fe-2S_ferredoxin-type"/>
</dbReference>
<dbReference type="PANTHER" id="PTHR23426">
    <property type="entry name" value="FERREDOXIN/ADRENODOXIN"/>
    <property type="match status" value="1"/>
</dbReference>
<organism evidence="8 9">
    <name type="scientific">Gordonia paraffinivorans NBRC 108238</name>
    <dbReference type="NCBI Taxonomy" id="1223543"/>
    <lineage>
        <taxon>Bacteria</taxon>
        <taxon>Bacillati</taxon>
        <taxon>Actinomycetota</taxon>
        <taxon>Actinomycetes</taxon>
        <taxon>Mycobacteriales</taxon>
        <taxon>Gordoniaceae</taxon>
        <taxon>Gordonia</taxon>
    </lineage>
</organism>
<evidence type="ECO:0000313" key="9">
    <source>
        <dbReference type="Proteomes" id="UP000035021"/>
    </source>
</evidence>
<protein>
    <submittedName>
        <fullName evidence="8">2Fe-2S ferredoxin</fullName>
    </submittedName>
</protein>
<keyword evidence="9" id="KW-1185">Reference proteome</keyword>
<accession>A0ABQ0IM74</accession>
<evidence type="ECO:0000259" key="7">
    <source>
        <dbReference type="PROSITE" id="PS51085"/>
    </source>
</evidence>
<keyword evidence="5" id="KW-0411">Iron-sulfur</keyword>
<feature type="domain" description="2Fe-2S ferredoxin-type" evidence="7">
    <location>
        <begin position="6"/>
        <end position="106"/>
    </location>
</feature>
<comment type="similarity">
    <text evidence="1">Belongs to the adrenodoxin/putidaredoxin family.</text>
</comment>
<keyword evidence="4" id="KW-0408">Iron</keyword>
<evidence type="ECO:0000256" key="5">
    <source>
        <dbReference type="ARBA" id="ARBA00023014"/>
    </source>
</evidence>